<evidence type="ECO:0000313" key="6">
    <source>
        <dbReference type="EMBL" id="GEL01821.1"/>
    </source>
</evidence>
<reference evidence="6 7" key="1">
    <citation type="submission" date="2019-07" db="EMBL/GenBank/DDBJ databases">
        <title>Whole genome shotgun sequence of Swaminathania salitolerans NBRC 104436.</title>
        <authorList>
            <person name="Hosoyama A."/>
            <person name="Uohara A."/>
            <person name="Ohji S."/>
            <person name="Ichikawa N."/>
        </authorList>
    </citation>
    <scope>NUCLEOTIDE SEQUENCE [LARGE SCALE GENOMIC DNA]</scope>
    <source>
        <strain evidence="6 7">NBRC 104436</strain>
    </source>
</reference>
<evidence type="ECO:0000256" key="1">
    <source>
        <dbReference type="ARBA" id="ARBA00009437"/>
    </source>
</evidence>
<dbReference type="InterPro" id="IPR036390">
    <property type="entry name" value="WH_DNA-bd_sf"/>
</dbReference>
<dbReference type="SUPFAM" id="SSF46785">
    <property type="entry name" value="Winged helix' DNA-binding domain"/>
    <property type="match status" value="1"/>
</dbReference>
<dbReference type="PRINTS" id="PR00039">
    <property type="entry name" value="HTHLYSR"/>
</dbReference>
<dbReference type="GO" id="GO:0006351">
    <property type="term" value="P:DNA-templated transcription"/>
    <property type="evidence" value="ECO:0007669"/>
    <property type="project" value="TreeGrafter"/>
</dbReference>
<dbReference type="Gene3D" id="3.40.190.290">
    <property type="match status" value="1"/>
</dbReference>
<dbReference type="PROSITE" id="PS50931">
    <property type="entry name" value="HTH_LYSR"/>
    <property type="match status" value="1"/>
</dbReference>
<dbReference type="PANTHER" id="PTHR30537">
    <property type="entry name" value="HTH-TYPE TRANSCRIPTIONAL REGULATOR"/>
    <property type="match status" value="1"/>
</dbReference>
<dbReference type="InterPro" id="IPR005119">
    <property type="entry name" value="LysR_subst-bd"/>
</dbReference>
<dbReference type="OrthoDB" id="9812435at2"/>
<organism evidence="6 7">
    <name type="scientific">Swaminathania salitolerans</name>
    <dbReference type="NCBI Taxonomy" id="182838"/>
    <lineage>
        <taxon>Bacteria</taxon>
        <taxon>Pseudomonadati</taxon>
        <taxon>Pseudomonadota</taxon>
        <taxon>Alphaproteobacteria</taxon>
        <taxon>Acetobacterales</taxon>
        <taxon>Acetobacteraceae</taxon>
        <taxon>Swaminathania</taxon>
    </lineage>
</organism>
<evidence type="ECO:0000256" key="4">
    <source>
        <dbReference type="ARBA" id="ARBA00023163"/>
    </source>
</evidence>
<comment type="caution">
    <text evidence="6">The sequence shown here is derived from an EMBL/GenBank/DDBJ whole genome shotgun (WGS) entry which is preliminary data.</text>
</comment>
<dbReference type="CDD" id="cd08422">
    <property type="entry name" value="PBP2_CrgA_like"/>
    <property type="match status" value="1"/>
</dbReference>
<dbReference type="InterPro" id="IPR058163">
    <property type="entry name" value="LysR-type_TF_proteobact-type"/>
</dbReference>
<dbReference type="GO" id="GO:0003700">
    <property type="term" value="F:DNA-binding transcription factor activity"/>
    <property type="evidence" value="ECO:0007669"/>
    <property type="project" value="InterPro"/>
</dbReference>
<dbReference type="Gene3D" id="1.10.10.10">
    <property type="entry name" value="Winged helix-like DNA-binding domain superfamily/Winged helix DNA-binding domain"/>
    <property type="match status" value="1"/>
</dbReference>
<dbReference type="InterPro" id="IPR036388">
    <property type="entry name" value="WH-like_DNA-bd_sf"/>
</dbReference>
<keyword evidence="2" id="KW-0805">Transcription regulation</keyword>
<dbReference type="RefSeq" id="WP_147092819.1">
    <property type="nucleotide sequence ID" value="NZ_BJVC01000002.1"/>
</dbReference>
<accession>A0A511BNC1</accession>
<dbReference type="EMBL" id="BJVC01000002">
    <property type="protein sequence ID" value="GEL01821.1"/>
    <property type="molecule type" value="Genomic_DNA"/>
</dbReference>
<evidence type="ECO:0000256" key="2">
    <source>
        <dbReference type="ARBA" id="ARBA00023015"/>
    </source>
</evidence>
<name>A0A511BNC1_9PROT</name>
<dbReference type="Pfam" id="PF00126">
    <property type="entry name" value="HTH_1"/>
    <property type="match status" value="1"/>
</dbReference>
<keyword evidence="7" id="KW-1185">Reference proteome</keyword>
<sequence length="291" mass="31233">MDRYQAMTTFVRVVETGSFSAAARQLHVGQPAVSKIVAQLESRLQVSLLIRSTHGLTPTEAGQAFYERARNALLEADEAELAARGAGSGLSGRLRVSAATTFARLHIIPRLPAFLDAHPQLDVDILLDDRMIDLVAEGVDISLRMGALADSSAVARKLATGKRSVLATPAYLARAGMPLVPADLADHTAIVYSQLPNVWSFHRDGSAVSVSVAGRLRVSAAEGLRAAILADMGLTITSDWMFAPELESGAVTRLLPAWSLPDIDLWAVFPTGRMMTAKARQFADFVQGLME</sequence>
<gene>
    <name evidence="6" type="ORF">SSA02_09840</name>
</gene>
<dbReference type="AlphaFoldDB" id="A0A511BNC1"/>
<protein>
    <submittedName>
        <fullName evidence="6">LysR family transcriptional regulator</fullName>
    </submittedName>
</protein>
<dbReference type="GO" id="GO:0043565">
    <property type="term" value="F:sequence-specific DNA binding"/>
    <property type="evidence" value="ECO:0007669"/>
    <property type="project" value="TreeGrafter"/>
</dbReference>
<feature type="domain" description="HTH lysR-type" evidence="5">
    <location>
        <begin position="1"/>
        <end position="59"/>
    </location>
</feature>
<dbReference type="FunFam" id="1.10.10.10:FF:000001">
    <property type="entry name" value="LysR family transcriptional regulator"/>
    <property type="match status" value="1"/>
</dbReference>
<comment type="similarity">
    <text evidence="1">Belongs to the LysR transcriptional regulatory family.</text>
</comment>
<evidence type="ECO:0000259" key="5">
    <source>
        <dbReference type="PROSITE" id="PS50931"/>
    </source>
</evidence>
<keyword evidence="3" id="KW-0238">DNA-binding</keyword>
<dbReference type="PANTHER" id="PTHR30537:SF5">
    <property type="entry name" value="HTH-TYPE TRANSCRIPTIONAL ACTIVATOR TTDR-RELATED"/>
    <property type="match status" value="1"/>
</dbReference>
<dbReference type="Proteomes" id="UP000321405">
    <property type="component" value="Unassembled WGS sequence"/>
</dbReference>
<dbReference type="InterPro" id="IPR000847">
    <property type="entry name" value="LysR_HTH_N"/>
</dbReference>
<evidence type="ECO:0000313" key="7">
    <source>
        <dbReference type="Proteomes" id="UP000321405"/>
    </source>
</evidence>
<dbReference type="Pfam" id="PF03466">
    <property type="entry name" value="LysR_substrate"/>
    <property type="match status" value="1"/>
</dbReference>
<evidence type="ECO:0000256" key="3">
    <source>
        <dbReference type="ARBA" id="ARBA00023125"/>
    </source>
</evidence>
<dbReference type="SUPFAM" id="SSF53850">
    <property type="entry name" value="Periplasmic binding protein-like II"/>
    <property type="match status" value="1"/>
</dbReference>
<keyword evidence="4" id="KW-0804">Transcription</keyword>
<proteinExistence type="inferred from homology"/>